<protein>
    <submittedName>
        <fullName evidence="1">Uncharacterized protein</fullName>
    </submittedName>
</protein>
<name>A0A4U8UMS8_STECR</name>
<comment type="caution">
    <text evidence="1">The sequence shown here is derived from an EMBL/GenBank/DDBJ whole genome shotgun (WGS) entry which is preliminary data.</text>
</comment>
<reference evidence="1 2" key="1">
    <citation type="journal article" date="2015" name="Genome Biol.">
        <title>Comparative genomics of Steinernema reveals deeply conserved gene regulatory networks.</title>
        <authorList>
            <person name="Dillman A.R."/>
            <person name="Macchietto M."/>
            <person name="Porter C.F."/>
            <person name="Rogers A."/>
            <person name="Williams B."/>
            <person name="Antoshechkin I."/>
            <person name="Lee M.M."/>
            <person name="Goodwin Z."/>
            <person name="Lu X."/>
            <person name="Lewis E.E."/>
            <person name="Goodrich-Blair H."/>
            <person name="Stock S.P."/>
            <person name="Adams B.J."/>
            <person name="Sternberg P.W."/>
            <person name="Mortazavi A."/>
        </authorList>
    </citation>
    <scope>NUCLEOTIDE SEQUENCE [LARGE SCALE GENOMIC DNA]</scope>
    <source>
        <strain evidence="1 2">ALL</strain>
    </source>
</reference>
<dbReference type="EMBL" id="AZBU02000001">
    <property type="protein sequence ID" value="TMS33949.1"/>
    <property type="molecule type" value="Genomic_DNA"/>
</dbReference>
<organism evidence="1 2">
    <name type="scientific">Steinernema carpocapsae</name>
    <name type="common">Entomopathogenic nematode</name>
    <dbReference type="NCBI Taxonomy" id="34508"/>
    <lineage>
        <taxon>Eukaryota</taxon>
        <taxon>Metazoa</taxon>
        <taxon>Ecdysozoa</taxon>
        <taxon>Nematoda</taxon>
        <taxon>Chromadorea</taxon>
        <taxon>Rhabditida</taxon>
        <taxon>Tylenchina</taxon>
        <taxon>Panagrolaimomorpha</taxon>
        <taxon>Strongyloidoidea</taxon>
        <taxon>Steinernematidae</taxon>
        <taxon>Steinernema</taxon>
    </lineage>
</organism>
<accession>A0A4U8UMS8</accession>
<gene>
    <name evidence="1" type="ORF">L596_001627</name>
</gene>
<dbReference type="Proteomes" id="UP000298663">
    <property type="component" value="Chromosome X"/>
</dbReference>
<keyword evidence="2" id="KW-1185">Reference proteome</keyword>
<sequence length="101" mass="11108">MTDGDVKIATYFSNVGPQYTVCLRPQPVPCLLHQNHAVFVHALVPGSRERYRRSTCGWAKIPGGQGTRDAVADIVKLENNSEDSRVNQRFLGVYGSFATVA</sequence>
<dbReference type="AlphaFoldDB" id="A0A4U8UMS8"/>
<evidence type="ECO:0000313" key="1">
    <source>
        <dbReference type="EMBL" id="TMS33949.1"/>
    </source>
</evidence>
<dbReference type="EMBL" id="CM016762">
    <property type="protein sequence ID" value="TMS33949.1"/>
    <property type="molecule type" value="Genomic_DNA"/>
</dbReference>
<proteinExistence type="predicted"/>
<reference evidence="1 2" key="2">
    <citation type="journal article" date="2019" name="G3 (Bethesda)">
        <title>Hybrid Assembly of the Genome of the Entomopathogenic Nematode Steinernema carpocapsae Identifies the X-Chromosome.</title>
        <authorList>
            <person name="Serra L."/>
            <person name="Macchietto M."/>
            <person name="Macias-Munoz A."/>
            <person name="McGill C.J."/>
            <person name="Rodriguez I.M."/>
            <person name="Rodriguez B."/>
            <person name="Murad R."/>
            <person name="Mortazavi A."/>
        </authorList>
    </citation>
    <scope>NUCLEOTIDE SEQUENCE [LARGE SCALE GENOMIC DNA]</scope>
    <source>
        <strain evidence="1 2">ALL</strain>
    </source>
</reference>
<evidence type="ECO:0000313" key="2">
    <source>
        <dbReference type="Proteomes" id="UP000298663"/>
    </source>
</evidence>